<protein>
    <submittedName>
        <fullName evidence="1">Uncharacterized protein</fullName>
    </submittedName>
</protein>
<name>A0A3S0SFN6_9MOLU</name>
<accession>A0A3S0SFN6</accession>
<evidence type="ECO:0000313" key="2">
    <source>
        <dbReference type="Proteomes" id="UP000274545"/>
    </source>
</evidence>
<sequence length="66" mass="7911">MRTIFFYQFNLTKIIEVKTGTSILAKITNFFNNYDDLTKDTIYFILFGQKANRARKIFGWYKISKN</sequence>
<gene>
    <name evidence="1" type="ORF">D6D54_01920</name>
</gene>
<organism evidence="1 2">
    <name type="scientific">Spiroplasma poulsonii</name>
    <dbReference type="NCBI Taxonomy" id="2138"/>
    <lineage>
        <taxon>Bacteria</taxon>
        <taxon>Bacillati</taxon>
        <taxon>Mycoplasmatota</taxon>
        <taxon>Mollicutes</taxon>
        <taxon>Entomoplasmatales</taxon>
        <taxon>Spiroplasmataceae</taxon>
        <taxon>Spiroplasma</taxon>
    </lineage>
</organism>
<evidence type="ECO:0000313" key="1">
    <source>
        <dbReference type="EMBL" id="RUP78235.1"/>
    </source>
</evidence>
<proteinExistence type="predicted"/>
<reference evidence="1 2" key="1">
    <citation type="journal article" date="2019" name="Genome Biol. Evol.">
        <title>Toxin and genome evolution in a Drosophila defensive symbiosis.</title>
        <authorList>
            <person name="Ballinger M.J."/>
            <person name="Gawryluk R.M."/>
            <person name="Perlman S.J."/>
        </authorList>
    </citation>
    <scope>NUCLEOTIDE SEQUENCE [LARGE SCALE GENOMIC DNA]</scope>
    <source>
        <strain evidence="2">sNeo</strain>
    </source>
</reference>
<comment type="caution">
    <text evidence="1">The sequence shown here is derived from an EMBL/GenBank/DDBJ whole genome shotgun (WGS) entry which is preliminary data.</text>
</comment>
<dbReference type="AlphaFoldDB" id="A0A3S0SFN6"/>
<dbReference type="EMBL" id="RAHC01000001">
    <property type="protein sequence ID" value="RUP78235.1"/>
    <property type="molecule type" value="Genomic_DNA"/>
</dbReference>
<dbReference type="Proteomes" id="UP000274545">
    <property type="component" value="Unassembled WGS sequence"/>
</dbReference>